<evidence type="ECO:0000256" key="7">
    <source>
        <dbReference type="ARBA" id="ARBA00023136"/>
    </source>
</evidence>
<reference evidence="9 10" key="1">
    <citation type="submission" date="2019-02" db="EMBL/GenBank/DDBJ databases">
        <title>Aquabacterium sp. strain KMB7.</title>
        <authorList>
            <person name="Chen W.-M."/>
        </authorList>
    </citation>
    <scope>NUCLEOTIDE SEQUENCE [LARGE SCALE GENOMIC DNA]</scope>
    <source>
        <strain evidence="9 10">KMB7</strain>
    </source>
</reference>
<evidence type="ECO:0000256" key="2">
    <source>
        <dbReference type="ARBA" id="ARBA00010145"/>
    </source>
</evidence>
<accession>A0A4V2JFN4</accession>
<feature type="transmembrane region" description="Helical" evidence="8">
    <location>
        <begin position="239"/>
        <end position="259"/>
    </location>
</feature>
<comment type="caution">
    <text evidence="9">The sequence shown here is derived from an EMBL/GenBank/DDBJ whole genome shotgun (WGS) entry which is preliminary data.</text>
</comment>
<gene>
    <name evidence="9" type="ORF">EYS42_08295</name>
</gene>
<feature type="transmembrane region" description="Helical" evidence="8">
    <location>
        <begin position="96"/>
        <end position="114"/>
    </location>
</feature>
<dbReference type="Gene3D" id="1.20.1530.20">
    <property type="match status" value="1"/>
</dbReference>
<dbReference type="InterPro" id="IPR004776">
    <property type="entry name" value="Mem_transp_PIN-like"/>
</dbReference>
<keyword evidence="10" id="KW-1185">Reference proteome</keyword>
<evidence type="ECO:0000256" key="4">
    <source>
        <dbReference type="ARBA" id="ARBA00022475"/>
    </source>
</evidence>
<dbReference type="RefSeq" id="WP_130967691.1">
    <property type="nucleotide sequence ID" value="NZ_SIXI01000003.1"/>
</dbReference>
<dbReference type="Proteomes" id="UP000292120">
    <property type="component" value="Unassembled WGS sequence"/>
</dbReference>
<evidence type="ECO:0000313" key="9">
    <source>
        <dbReference type="EMBL" id="TBO31238.1"/>
    </source>
</evidence>
<feature type="transmembrane region" description="Helical" evidence="8">
    <location>
        <begin position="279"/>
        <end position="298"/>
    </location>
</feature>
<evidence type="ECO:0000256" key="5">
    <source>
        <dbReference type="ARBA" id="ARBA00022692"/>
    </source>
</evidence>
<proteinExistence type="inferred from homology"/>
<feature type="transmembrane region" description="Helical" evidence="8">
    <location>
        <begin position="305"/>
        <end position="328"/>
    </location>
</feature>
<dbReference type="OrthoDB" id="3435874at2"/>
<dbReference type="GO" id="GO:0005886">
    <property type="term" value="C:plasma membrane"/>
    <property type="evidence" value="ECO:0007669"/>
    <property type="project" value="UniProtKB-SubCell"/>
</dbReference>
<name>A0A4V2JFN4_9BURK</name>
<keyword evidence="4" id="KW-1003">Cell membrane</keyword>
<feature type="transmembrane region" description="Helical" evidence="8">
    <location>
        <begin position="34"/>
        <end position="52"/>
    </location>
</feature>
<feature type="transmembrane region" description="Helical" evidence="8">
    <location>
        <begin position="64"/>
        <end position="84"/>
    </location>
</feature>
<feature type="transmembrane region" description="Helical" evidence="8">
    <location>
        <begin position="126"/>
        <end position="145"/>
    </location>
</feature>
<dbReference type="PANTHER" id="PTHR36838">
    <property type="entry name" value="AUXIN EFFLUX CARRIER FAMILY PROTEIN"/>
    <property type="match status" value="1"/>
</dbReference>
<dbReference type="Pfam" id="PF03547">
    <property type="entry name" value="Mem_trans"/>
    <property type="match status" value="1"/>
</dbReference>
<evidence type="ECO:0000256" key="3">
    <source>
        <dbReference type="ARBA" id="ARBA00022448"/>
    </source>
</evidence>
<evidence type="ECO:0000313" key="10">
    <source>
        <dbReference type="Proteomes" id="UP000292120"/>
    </source>
</evidence>
<dbReference type="GO" id="GO:0055085">
    <property type="term" value="P:transmembrane transport"/>
    <property type="evidence" value="ECO:0007669"/>
    <property type="project" value="InterPro"/>
</dbReference>
<sequence length="340" mass="34881">MLNLLTQFTPFFVLVLLGWGATRARLLPLEGIGALTVFVLFFGLPAMLFRLGASGALHQPGLGWLLLSYGVGGVCLMAAGLWWAQGQGLSRRDGGLVALVIAFPNTGFLGLPLLTGLLGPQAAGPVAATLIIDVLLLSSLCLAWAHSRPGTGSGPDEAAARVNDSAWHAAQASLKGALRNPLLWSMALGMAWAETAQPVPAVLDTTLKLLGQSATPAALFTLGAILARAQMQPVATHRVVAPKALVVPTLLKLVLHPLLVLGAGRALQHQGLNLPDAGLLALVMAAALPSASNVSMLAERERADVALVARIILGSTALALVGVTAWALGLGLGPERAAAG</sequence>
<dbReference type="EMBL" id="SIXI01000003">
    <property type="protein sequence ID" value="TBO31238.1"/>
    <property type="molecule type" value="Genomic_DNA"/>
</dbReference>
<dbReference type="AlphaFoldDB" id="A0A4V2JFN4"/>
<dbReference type="PANTHER" id="PTHR36838:SF1">
    <property type="entry name" value="SLR1864 PROTEIN"/>
    <property type="match status" value="1"/>
</dbReference>
<keyword evidence="5 8" id="KW-0812">Transmembrane</keyword>
<organism evidence="9 10">
    <name type="scientific">Aquabacterium lacunae</name>
    <dbReference type="NCBI Taxonomy" id="2528630"/>
    <lineage>
        <taxon>Bacteria</taxon>
        <taxon>Pseudomonadati</taxon>
        <taxon>Pseudomonadota</taxon>
        <taxon>Betaproteobacteria</taxon>
        <taxon>Burkholderiales</taxon>
        <taxon>Aquabacterium</taxon>
    </lineage>
</organism>
<protein>
    <submittedName>
        <fullName evidence="9">AEC family transporter</fullName>
    </submittedName>
</protein>
<evidence type="ECO:0000256" key="8">
    <source>
        <dbReference type="SAM" id="Phobius"/>
    </source>
</evidence>
<dbReference type="InterPro" id="IPR038770">
    <property type="entry name" value="Na+/solute_symporter_sf"/>
</dbReference>
<keyword evidence="3" id="KW-0813">Transport</keyword>
<keyword evidence="6 8" id="KW-1133">Transmembrane helix</keyword>
<keyword evidence="7 8" id="KW-0472">Membrane</keyword>
<evidence type="ECO:0000256" key="6">
    <source>
        <dbReference type="ARBA" id="ARBA00022989"/>
    </source>
</evidence>
<comment type="subcellular location">
    <subcellularLocation>
        <location evidence="1">Cell membrane</location>
        <topology evidence="1">Multi-pass membrane protein</topology>
    </subcellularLocation>
</comment>
<evidence type="ECO:0000256" key="1">
    <source>
        <dbReference type="ARBA" id="ARBA00004651"/>
    </source>
</evidence>
<comment type="similarity">
    <text evidence="2">Belongs to the auxin efflux carrier (TC 2.A.69) family.</text>
</comment>